<dbReference type="Pfam" id="PF00155">
    <property type="entry name" value="Aminotran_1_2"/>
    <property type="match status" value="1"/>
</dbReference>
<reference evidence="5 6" key="1">
    <citation type="submission" date="2015-12" db="EMBL/GenBank/DDBJ databases">
        <title>Genome sequence of Tistrella mobilis MCCC 1A02139.</title>
        <authorList>
            <person name="Lu L."/>
            <person name="Lai Q."/>
            <person name="Shao Z."/>
            <person name="Qian P."/>
        </authorList>
    </citation>
    <scope>NUCLEOTIDE SEQUENCE [LARGE SCALE GENOMIC DNA]</scope>
    <source>
        <strain evidence="5 6">MCCC 1A02139</strain>
    </source>
</reference>
<evidence type="ECO:0000256" key="2">
    <source>
        <dbReference type="ARBA" id="ARBA00022679"/>
    </source>
</evidence>
<organism evidence="5 6">
    <name type="scientific">Tistrella mobilis</name>
    <dbReference type="NCBI Taxonomy" id="171437"/>
    <lineage>
        <taxon>Bacteria</taxon>
        <taxon>Pseudomonadati</taxon>
        <taxon>Pseudomonadota</taxon>
        <taxon>Alphaproteobacteria</taxon>
        <taxon>Geminicoccales</taxon>
        <taxon>Geminicoccaceae</taxon>
        <taxon>Tistrella</taxon>
    </lineage>
</organism>
<dbReference type="NCBIfam" id="NF005526">
    <property type="entry name" value="PRK07179.1"/>
    <property type="match status" value="1"/>
</dbReference>
<dbReference type="InterPro" id="IPR050087">
    <property type="entry name" value="AON_synthase_class-II"/>
</dbReference>
<dbReference type="InterPro" id="IPR004839">
    <property type="entry name" value="Aminotransferase_I/II_large"/>
</dbReference>
<evidence type="ECO:0000256" key="1">
    <source>
        <dbReference type="ARBA" id="ARBA00001933"/>
    </source>
</evidence>
<dbReference type="RefSeq" id="WP_062763672.1">
    <property type="nucleotide sequence ID" value="NZ_CP121045.1"/>
</dbReference>
<comment type="cofactor">
    <cofactor evidence="1">
        <name>pyridoxal 5'-phosphate</name>
        <dbReference type="ChEBI" id="CHEBI:597326"/>
    </cofactor>
</comment>
<comment type="caution">
    <text evidence="5">The sequence shown here is derived from an EMBL/GenBank/DDBJ whole genome shotgun (WGS) entry which is preliminary data.</text>
</comment>
<evidence type="ECO:0000259" key="4">
    <source>
        <dbReference type="Pfam" id="PF00155"/>
    </source>
</evidence>
<dbReference type="PANTHER" id="PTHR13693:SF100">
    <property type="entry name" value="8-AMINO-7-OXONONANOATE SYNTHASE"/>
    <property type="match status" value="1"/>
</dbReference>
<evidence type="ECO:0000313" key="5">
    <source>
        <dbReference type="EMBL" id="KYO53512.1"/>
    </source>
</evidence>
<name>A0A162L6Q7_9PROT</name>
<evidence type="ECO:0000313" key="6">
    <source>
        <dbReference type="Proteomes" id="UP000075787"/>
    </source>
</evidence>
<dbReference type="InterPro" id="IPR015424">
    <property type="entry name" value="PyrdxlP-dep_Trfase"/>
</dbReference>
<dbReference type="SUPFAM" id="SSF53383">
    <property type="entry name" value="PLP-dependent transferases"/>
    <property type="match status" value="1"/>
</dbReference>
<dbReference type="OrthoDB" id="9807157at2"/>
<accession>A0A162L6Q7</accession>
<dbReference type="InterPro" id="IPR015422">
    <property type="entry name" value="PyrdxlP-dep_Trfase_small"/>
</dbReference>
<keyword evidence="2" id="KW-0808">Transferase</keyword>
<dbReference type="GO" id="GO:0008710">
    <property type="term" value="F:8-amino-7-oxononanoate synthase activity"/>
    <property type="evidence" value="ECO:0007669"/>
    <property type="project" value="TreeGrafter"/>
</dbReference>
<dbReference type="Proteomes" id="UP000075787">
    <property type="component" value="Unassembled WGS sequence"/>
</dbReference>
<protein>
    <recommendedName>
        <fullName evidence="4">Aminotransferase class I/classII large domain-containing protein</fullName>
    </recommendedName>
</protein>
<gene>
    <name evidence="5" type="ORF">AUP44_03985</name>
</gene>
<evidence type="ECO:0000256" key="3">
    <source>
        <dbReference type="ARBA" id="ARBA00022898"/>
    </source>
</evidence>
<dbReference type="Gene3D" id="3.40.640.10">
    <property type="entry name" value="Type I PLP-dependent aspartate aminotransferase-like (Major domain)"/>
    <property type="match status" value="1"/>
</dbReference>
<dbReference type="GeneID" id="97243007"/>
<dbReference type="PANTHER" id="PTHR13693">
    <property type="entry name" value="CLASS II AMINOTRANSFERASE/8-AMINO-7-OXONONANOATE SYNTHASE"/>
    <property type="match status" value="1"/>
</dbReference>
<dbReference type="AlphaFoldDB" id="A0A162L6Q7"/>
<proteinExistence type="predicted"/>
<dbReference type="GO" id="GO:0009102">
    <property type="term" value="P:biotin biosynthetic process"/>
    <property type="evidence" value="ECO:0007669"/>
    <property type="project" value="TreeGrafter"/>
</dbReference>
<feature type="domain" description="Aminotransferase class I/classII large" evidence="4">
    <location>
        <begin position="72"/>
        <end position="407"/>
    </location>
</feature>
<sequence>MLTNDIADVRTAAIDSLHRTLSGPRPFAAAQPRSQGGLAPELPGLQRRMAEWKAEYPEHHVTVGRAPQAGSIMLANNDYLSLADDGRIIGALRTALDDVKTETFMSGVFVQFLDTQGAYEREMARFLGSEGVALCQSGWAANDGLIQAIADADTPVYVDLYGHASLWQGIHSAGAKPRPFRHNNMTHLRSVIARNGPGVILVDSVYSTSGDLCPLDQLCDLAEETGCMLVVDESHGVGVFGPQGSGLVTAMGLEHRVHFRTFSLSKAMVGRGGIVAGTKKTLEYFRYTSRPAIFSSTVLPHEIAGFRATLDVIRADEHRRSRLFANTAYLRAGLAEVGIDVGSSPAPIISLIGGAEAKTARLRDRLEDHGIFGAVFCAPATPKGRSLVRLTVNSGLTQADLDRVIRAAADCRDLLVSDLRIERDAA</sequence>
<dbReference type="EMBL" id="LPZR01000113">
    <property type="protein sequence ID" value="KYO53512.1"/>
    <property type="molecule type" value="Genomic_DNA"/>
</dbReference>
<dbReference type="Gene3D" id="3.90.1150.10">
    <property type="entry name" value="Aspartate Aminotransferase, domain 1"/>
    <property type="match status" value="1"/>
</dbReference>
<dbReference type="InterPro" id="IPR015421">
    <property type="entry name" value="PyrdxlP-dep_Trfase_major"/>
</dbReference>
<keyword evidence="3" id="KW-0663">Pyridoxal phosphate</keyword>
<dbReference type="GO" id="GO:0030170">
    <property type="term" value="F:pyridoxal phosphate binding"/>
    <property type="evidence" value="ECO:0007669"/>
    <property type="project" value="InterPro"/>
</dbReference>